<evidence type="ECO:0000256" key="6">
    <source>
        <dbReference type="ARBA" id="ARBA00023141"/>
    </source>
</evidence>
<keyword evidence="4 8" id="KW-0210">Decarboxylase</keyword>
<evidence type="ECO:0000313" key="10">
    <source>
        <dbReference type="EMBL" id="TWT56682.1"/>
    </source>
</evidence>
<dbReference type="InterPro" id="IPR013798">
    <property type="entry name" value="Indole-3-glycerol_P_synth_dom"/>
</dbReference>
<dbReference type="PANTHER" id="PTHR22854">
    <property type="entry name" value="TRYPTOPHAN BIOSYNTHESIS PROTEIN"/>
    <property type="match status" value="1"/>
</dbReference>
<comment type="catalytic activity">
    <reaction evidence="1 8">
        <text>1-(2-carboxyphenylamino)-1-deoxy-D-ribulose 5-phosphate + H(+) = (1S,2R)-1-C-(indol-3-yl)glycerol 3-phosphate + CO2 + H2O</text>
        <dbReference type="Rhea" id="RHEA:23476"/>
        <dbReference type="ChEBI" id="CHEBI:15377"/>
        <dbReference type="ChEBI" id="CHEBI:15378"/>
        <dbReference type="ChEBI" id="CHEBI:16526"/>
        <dbReference type="ChEBI" id="CHEBI:58613"/>
        <dbReference type="ChEBI" id="CHEBI:58866"/>
        <dbReference type="EC" id="4.1.1.48"/>
    </reaction>
</comment>
<organism evidence="10 11">
    <name type="scientific">Thalassoglobus neptunius</name>
    <dbReference type="NCBI Taxonomy" id="1938619"/>
    <lineage>
        <taxon>Bacteria</taxon>
        <taxon>Pseudomonadati</taxon>
        <taxon>Planctomycetota</taxon>
        <taxon>Planctomycetia</taxon>
        <taxon>Planctomycetales</taxon>
        <taxon>Planctomycetaceae</taxon>
        <taxon>Thalassoglobus</taxon>
    </lineage>
</organism>
<evidence type="ECO:0000256" key="4">
    <source>
        <dbReference type="ARBA" id="ARBA00022793"/>
    </source>
</evidence>
<dbReference type="InterPro" id="IPR011060">
    <property type="entry name" value="RibuloseP-bd_barrel"/>
</dbReference>
<dbReference type="EC" id="4.1.1.48" evidence="8"/>
<dbReference type="PROSITE" id="PS00614">
    <property type="entry name" value="IGPS"/>
    <property type="match status" value="1"/>
</dbReference>
<evidence type="ECO:0000256" key="1">
    <source>
        <dbReference type="ARBA" id="ARBA00001633"/>
    </source>
</evidence>
<evidence type="ECO:0000313" key="11">
    <source>
        <dbReference type="Proteomes" id="UP000317243"/>
    </source>
</evidence>
<keyword evidence="3 8" id="KW-0028">Amino-acid biosynthesis</keyword>
<name>A0A5C5X3C7_9PLAN</name>
<comment type="similarity">
    <text evidence="8">Belongs to the TrpC family.</text>
</comment>
<dbReference type="NCBIfam" id="NF001377">
    <property type="entry name" value="PRK00278.2-4"/>
    <property type="match status" value="1"/>
</dbReference>
<protein>
    <recommendedName>
        <fullName evidence="8">Indole-3-glycerol phosphate synthase</fullName>
        <shortName evidence="8">IGPS</shortName>
        <ecNumber evidence="8">4.1.1.48</ecNumber>
    </recommendedName>
</protein>
<dbReference type="AlphaFoldDB" id="A0A5C5X3C7"/>
<comment type="pathway">
    <text evidence="2 8">Amino-acid biosynthesis; L-tryptophan biosynthesis; L-tryptophan from chorismate: step 4/5.</text>
</comment>
<dbReference type="RefSeq" id="WP_146506616.1">
    <property type="nucleotide sequence ID" value="NZ_SIHI01000001.1"/>
</dbReference>
<evidence type="ECO:0000256" key="7">
    <source>
        <dbReference type="ARBA" id="ARBA00023239"/>
    </source>
</evidence>
<dbReference type="HAMAP" id="MF_00134_B">
    <property type="entry name" value="IGPS_B"/>
    <property type="match status" value="1"/>
</dbReference>
<dbReference type="SUPFAM" id="SSF51366">
    <property type="entry name" value="Ribulose-phoshate binding barrel"/>
    <property type="match status" value="1"/>
</dbReference>
<dbReference type="CDD" id="cd00331">
    <property type="entry name" value="IGPS"/>
    <property type="match status" value="1"/>
</dbReference>
<keyword evidence="5 8" id="KW-0822">Tryptophan biosynthesis</keyword>
<evidence type="ECO:0000256" key="5">
    <source>
        <dbReference type="ARBA" id="ARBA00022822"/>
    </source>
</evidence>
<dbReference type="InterPro" id="IPR013785">
    <property type="entry name" value="Aldolase_TIM"/>
</dbReference>
<accession>A0A5C5X3C7</accession>
<dbReference type="FunFam" id="3.20.20.70:FF:000024">
    <property type="entry name" value="Indole-3-glycerol phosphate synthase"/>
    <property type="match status" value="1"/>
</dbReference>
<dbReference type="OrthoDB" id="9804217at2"/>
<reference evidence="10 11" key="1">
    <citation type="submission" date="2019-02" db="EMBL/GenBank/DDBJ databases">
        <title>Deep-cultivation of Planctomycetes and their phenomic and genomic characterization uncovers novel biology.</title>
        <authorList>
            <person name="Wiegand S."/>
            <person name="Jogler M."/>
            <person name="Boedeker C."/>
            <person name="Pinto D."/>
            <person name="Vollmers J."/>
            <person name="Rivas-Marin E."/>
            <person name="Kohn T."/>
            <person name="Peeters S.H."/>
            <person name="Heuer A."/>
            <person name="Rast P."/>
            <person name="Oberbeckmann S."/>
            <person name="Bunk B."/>
            <person name="Jeske O."/>
            <person name="Meyerdierks A."/>
            <person name="Storesund J.E."/>
            <person name="Kallscheuer N."/>
            <person name="Luecker S."/>
            <person name="Lage O.M."/>
            <person name="Pohl T."/>
            <person name="Merkel B.J."/>
            <person name="Hornburger P."/>
            <person name="Mueller R.-W."/>
            <person name="Bruemmer F."/>
            <person name="Labrenz M."/>
            <person name="Spormann A.M."/>
            <person name="Op Den Camp H."/>
            <person name="Overmann J."/>
            <person name="Amann R."/>
            <person name="Jetten M.S.M."/>
            <person name="Mascher T."/>
            <person name="Medema M.H."/>
            <person name="Devos D.P."/>
            <person name="Kaster A.-K."/>
            <person name="Ovreas L."/>
            <person name="Rohde M."/>
            <person name="Galperin M.Y."/>
            <person name="Jogler C."/>
        </authorList>
    </citation>
    <scope>NUCLEOTIDE SEQUENCE [LARGE SCALE GENOMIC DNA]</scope>
    <source>
        <strain evidence="10 11">KOR42</strain>
    </source>
</reference>
<dbReference type="Gene3D" id="3.20.20.70">
    <property type="entry name" value="Aldolase class I"/>
    <property type="match status" value="1"/>
</dbReference>
<dbReference type="EMBL" id="SIHI01000001">
    <property type="protein sequence ID" value="TWT56682.1"/>
    <property type="molecule type" value="Genomic_DNA"/>
</dbReference>
<dbReference type="GO" id="GO:0004640">
    <property type="term" value="F:phosphoribosylanthranilate isomerase activity"/>
    <property type="evidence" value="ECO:0007669"/>
    <property type="project" value="TreeGrafter"/>
</dbReference>
<keyword evidence="6 8" id="KW-0057">Aromatic amino acid biosynthesis</keyword>
<comment type="caution">
    <text evidence="10">The sequence shown here is derived from an EMBL/GenBank/DDBJ whole genome shotgun (WGS) entry which is preliminary data.</text>
</comment>
<feature type="domain" description="Indole-3-glycerol phosphate synthase" evidence="9">
    <location>
        <begin position="5"/>
        <end position="257"/>
    </location>
</feature>
<dbReference type="NCBIfam" id="NF001373">
    <property type="entry name" value="PRK00278.1-6"/>
    <property type="match status" value="1"/>
</dbReference>
<evidence type="ECO:0000259" key="9">
    <source>
        <dbReference type="Pfam" id="PF00218"/>
    </source>
</evidence>
<dbReference type="Proteomes" id="UP000317243">
    <property type="component" value="Unassembled WGS sequence"/>
</dbReference>
<keyword evidence="11" id="KW-1185">Reference proteome</keyword>
<gene>
    <name evidence="8 10" type="primary">trpC</name>
    <name evidence="10" type="ORF">KOR42_00360</name>
</gene>
<dbReference type="InterPro" id="IPR045186">
    <property type="entry name" value="Indole-3-glycerol_P_synth"/>
</dbReference>
<evidence type="ECO:0000256" key="2">
    <source>
        <dbReference type="ARBA" id="ARBA00004696"/>
    </source>
</evidence>
<sequence>MSKILDRIVEQKLQDIAAAKRAVPHSQLQALIPSAPPVRGFVESLRSHHPMGLIAEVKRASPSAGLIREDFDPVEIATEYAANGAACLSVLTDEHFFQGSLEYLVAVRKSVEIPVLRKDFILDVYQIDEARVAGADAILLIAECLDDETLSRLYEHTHSLGMQALVEIYEPHNLERVLALSPPLIGVNNRNLQTFETRLEHCTDLRKSIPEEILVVGESGIHSHDDVLMLQNSGVHAILVGESLMRQQHVGQAVRTLLGTEN</sequence>
<dbReference type="PANTHER" id="PTHR22854:SF2">
    <property type="entry name" value="INDOLE-3-GLYCEROL-PHOSPHATE SYNTHASE"/>
    <property type="match status" value="1"/>
</dbReference>
<keyword evidence="7 8" id="KW-0456">Lyase</keyword>
<evidence type="ECO:0000256" key="3">
    <source>
        <dbReference type="ARBA" id="ARBA00022605"/>
    </source>
</evidence>
<dbReference type="GO" id="GO:0004425">
    <property type="term" value="F:indole-3-glycerol-phosphate synthase activity"/>
    <property type="evidence" value="ECO:0007669"/>
    <property type="project" value="UniProtKB-UniRule"/>
</dbReference>
<dbReference type="GO" id="GO:0000162">
    <property type="term" value="P:L-tryptophan biosynthetic process"/>
    <property type="evidence" value="ECO:0007669"/>
    <property type="project" value="UniProtKB-UniRule"/>
</dbReference>
<evidence type="ECO:0000256" key="8">
    <source>
        <dbReference type="HAMAP-Rule" id="MF_00134"/>
    </source>
</evidence>
<dbReference type="InterPro" id="IPR001468">
    <property type="entry name" value="Indole-3-GlycerolPSynthase_CS"/>
</dbReference>
<dbReference type="UniPathway" id="UPA00035">
    <property type="reaction ID" value="UER00043"/>
</dbReference>
<dbReference type="Pfam" id="PF00218">
    <property type="entry name" value="IGPS"/>
    <property type="match status" value="1"/>
</dbReference>
<proteinExistence type="inferred from homology"/>